<dbReference type="Pfam" id="PF01534">
    <property type="entry name" value="Frizzled"/>
    <property type="match status" value="1"/>
</dbReference>
<comment type="subcellular location">
    <subcellularLocation>
        <location evidence="1">Membrane</location>
        <topology evidence="1">Multi-pass membrane protein</topology>
    </subcellularLocation>
</comment>
<dbReference type="PANTHER" id="PTHR11309:SF99">
    <property type="entry name" value="FRIZZLED-4"/>
    <property type="match status" value="1"/>
</dbReference>
<feature type="disulfide bond" evidence="15">
    <location>
        <begin position="113"/>
        <end position="137"/>
    </location>
</feature>
<dbReference type="InterPro" id="IPR036790">
    <property type="entry name" value="Frizzled_dom_sf"/>
</dbReference>
<name>A0AAD9KHL7_RIDPI</name>
<dbReference type="PRINTS" id="PR00489">
    <property type="entry name" value="FRIZZLED"/>
</dbReference>
<dbReference type="GO" id="GO:0017147">
    <property type="term" value="F:Wnt-protein binding"/>
    <property type="evidence" value="ECO:0007669"/>
    <property type="project" value="TreeGrafter"/>
</dbReference>
<evidence type="ECO:0000256" key="1">
    <source>
        <dbReference type="ARBA" id="ARBA00004141"/>
    </source>
</evidence>
<evidence type="ECO:0000256" key="18">
    <source>
        <dbReference type="SAM" id="SignalP"/>
    </source>
</evidence>
<dbReference type="FunFam" id="1.10.2000.10:FF:000008">
    <property type="entry name" value="Frizzled receptor 4"/>
    <property type="match status" value="1"/>
</dbReference>
<feature type="transmembrane region" description="Helical" evidence="17">
    <location>
        <begin position="435"/>
        <end position="461"/>
    </location>
</feature>
<feature type="compositionally biased region" description="Pro residues" evidence="16">
    <location>
        <begin position="172"/>
        <end position="185"/>
    </location>
</feature>
<keyword evidence="11 15" id="KW-1015">Disulfide bond</keyword>
<evidence type="ECO:0000256" key="8">
    <source>
        <dbReference type="ARBA" id="ARBA00022989"/>
    </source>
</evidence>
<feature type="transmembrane region" description="Helical" evidence="17">
    <location>
        <begin position="227"/>
        <end position="248"/>
    </location>
</feature>
<feature type="disulfide bond" evidence="15">
    <location>
        <begin position="109"/>
        <end position="150"/>
    </location>
</feature>
<organism evidence="21 22">
    <name type="scientific">Ridgeia piscesae</name>
    <name type="common">Tubeworm</name>
    <dbReference type="NCBI Taxonomy" id="27915"/>
    <lineage>
        <taxon>Eukaryota</taxon>
        <taxon>Metazoa</taxon>
        <taxon>Spiralia</taxon>
        <taxon>Lophotrochozoa</taxon>
        <taxon>Annelida</taxon>
        <taxon>Polychaeta</taxon>
        <taxon>Sedentaria</taxon>
        <taxon>Canalipalpata</taxon>
        <taxon>Sabellida</taxon>
        <taxon>Siboglinidae</taxon>
        <taxon>Ridgeia</taxon>
    </lineage>
</organism>
<keyword evidence="6 17" id="KW-0812">Transmembrane</keyword>
<evidence type="ECO:0000256" key="5">
    <source>
        <dbReference type="ARBA" id="ARBA00022687"/>
    </source>
</evidence>
<comment type="similarity">
    <text evidence="2">Belongs to the G-protein coupled receptor Fz/Smo family.</text>
</comment>
<keyword evidence="4" id="KW-0217">Developmental protein</keyword>
<feature type="domain" description="G-protein coupled receptors family 2 profile 2" evidence="20">
    <location>
        <begin position="224"/>
        <end position="507"/>
    </location>
</feature>
<keyword evidence="22" id="KW-1185">Reference proteome</keyword>
<keyword evidence="10 17" id="KW-0472">Membrane</keyword>
<evidence type="ECO:0000256" key="9">
    <source>
        <dbReference type="ARBA" id="ARBA00023040"/>
    </source>
</evidence>
<keyword evidence="13" id="KW-0325">Glycoprotein</keyword>
<evidence type="ECO:0000256" key="6">
    <source>
        <dbReference type="ARBA" id="ARBA00022692"/>
    </source>
</evidence>
<feature type="region of interest" description="Disordered" evidence="16">
    <location>
        <begin position="151"/>
        <end position="185"/>
    </location>
</feature>
<feature type="disulfide bond" evidence="15">
    <location>
        <begin position="82"/>
        <end position="120"/>
    </location>
</feature>
<evidence type="ECO:0000256" key="7">
    <source>
        <dbReference type="ARBA" id="ARBA00022729"/>
    </source>
</evidence>
<dbReference type="GO" id="GO:0004930">
    <property type="term" value="F:G protein-coupled receptor activity"/>
    <property type="evidence" value="ECO:0007669"/>
    <property type="project" value="UniProtKB-KW"/>
</dbReference>
<dbReference type="GO" id="GO:0016020">
    <property type="term" value="C:membrane"/>
    <property type="evidence" value="ECO:0007669"/>
    <property type="project" value="UniProtKB-SubCell"/>
</dbReference>
<keyword evidence="5" id="KW-0879">Wnt signaling pathway</keyword>
<dbReference type="GO" id="GO:0035567">
    <property type="term" value="P:non-canonical Wnt signaling pathway"/>
    <property type="evidence" value="ECO:0007669"/>
    <property type="project" value="TreeGrafter"/>
</dbReference>
<dbReference type="InterPro" id="IPR015526">
    <property type="entry name" value="Frizzled/SFRP"/>
</dbReference>
<keyword evidence="9" id="KW-0297">G-protein coupled receptor</keyword>
<dbReference type="Gene3D" id="1.10.2000.10">
    <property type="entry name" value="Frizzled cysteine-rich domain"/>
    <property type="match status" value="1"/>
</dbReference>
<feature type="transmembrane region" description="Helical" evidence="17">
    <location>
        <begin position="390"/>
        <end position="415"/>
    </location>
</feature>
<accession>A0AAD9KHL7</accession>
<dbReference type="EMBL" id="JAODUO010001084">
    <property type="protein sequence ID" value="KAK2171275.1"/>
    <property type="molecule type" value="Genomic_DNA"/>
</dbReference>
<evidence type="ECO:0000256" key="4">
    <source>
        <dbReference type="ARBA" id="ARBA00022473"/>
    </source>
</evidence>
<dbReference type="Pfam" id="PF01392">
    <property type="entry name" value="Fz"/>
    <property type="match status" value="1"/>
</dbReference>
<evidence type="ECO:0000313" key="22">
    <source>
        <dbReference type="Proteomes" id="UP001209878"/>
    </source>
</evidence>
<evidence type="ECO:0000256" key="14">
    <source>
        <dbReference type="ARBA" id="ARBA00023224"/>
    </source>
</evidence>
<dbReference type="InterPro" id="IPR020067">
    <property type="entry name" value="Frizzled_dom"/>
</dbReference>
<dbReference type="PANTHER" id="PTHR11309">
    <property type="entry name" value="FRIZZLED"/>
    <property type="match status" value="1"/>
</dbReference>
<feature type="domain" description="FZ" evidence="19">
    <location>
        <begin position="37"/>
        <end position="153"/>
    </location>
</feature>
<proteinExistence type="inferred from homology"/>
<dbReference type="CDD" id="cd07448">
    <property type="entry name" value="CRD_FZ4"/>
    <property type="match status" value="1"/>
</dbReference>
<evidence type="ECO:0000256" key="17">
    <source>
        <dbReference type="SAM" id="Phobius"/>
    </source>
</evidence>
<evidence type="ECO:0000256" key="15">
    <source>
        <dbReference type="PROSITE-ProRule" id="PRU00090"/>
    </source>
</evidence>
<evidence type="ECO:0000256" key="11">
    <source>
        <dbReference type="ARBA" id="ARBA00023157"/>
    </source>
</evidence>
<dbReference type="PROSITE" id="PS50038">
    <property type="entry name" value="FZ"/>
    <property type="match status" value="1"/>
</dbReference>
<keyword evidence="8 17" id="KW-1133">Transmembrane helix</keyword>
<evidence type="ECO:0000313" key="21">
    <source>
        <dbReference type="EMBL" id="KAK2171275.1"/>
    </source>
</evidence>
<evidence type="ECO:0000256" key="3">
    <source>
        <dbReference type="ARBA" id="ARBA00018149"/>
    </source>
</evidence>
<feature type="transmembrane region" description="Helical" evidence="17">
    <location>
        <begin position="481"/>
        <end position="500"/>
    </location>
</feature>
<dbReference type="AlphaFoldDB" id="A0AAD9KHL7"/>
<dbReference type="PROSITE" id="PS50261">
    <property type="entry name" value="G_PROTEIN_RECEP_F2_4"/>
    <property type="match status" value="1"/>
</dbReference>
<dbReference type="InterPro" id="IPR000539">
    <property type="entry name" value="Frizzled/Smoothened_7TM"/>
</dbReference>
<evidence type="ECO:0000259" key="19">
    <source>
        <dbReference type="PROSITE" id="PS50038"/>
    </source>
</evidence>
<evidence type="ECO:0000256" key="10">
    <source>
        <dbReference type="ARBA" id="ARBA00023136"/>
    </source>
</evidence>
<dbReference type="InterPro" id="IPR041765">
    <property type="entry name" value="FZ4_CRD"/>
</dbReference>
<evidence type="ECO:0000256" key="16">
    <source>
        <dbReference type="SAM" id="MobiDB-lite"/>
    </source>
</evidence>
<evidence type="ECO:0000259" key="20">
    <source>
        <dbReference type="PROSITE" id="PS50261"/>
    </source>
</evidence>
<evidence type="ECO:0000256" key="13">
    <source>
        <dbReference type="ARBA" id="ARBA00023180"/>
    </source>
</evidence>
<dbReference type="SMART" id="SM01330">
    <property type="entry name" value="Frizzled"/>
    <property type="match status" value="1"/>
</dbReference>
<feature type="transmembrane region" description="Helical" evidence="17">
    <location>
        <begin position="306"/>
        <end position="331"/>
    </location>
</feature>
<evidence type="ECO:0000256" key="2">
    <source>
        <dbReference type="ARBA" id="ARBA00008077"/>
    </source>
</evidence>
<protein>
    <recommendedName>
        <fullName evidence="3">Frizzled-4</fullName>
    </recommendedName>
</protein>
<evidence type="ECO:0000256" key="12">
    <source>
        <dbReference type="ARBA" id="ARBA00023170"/>
    </source>
</evidence>
<dbReference type="Proteomes" id="UP001209878">
    <property type="component" value="Unassembled WGS sequence"/>
</dbReference>
<keyword evidence="12" id="KW-0675">Receptor</keyword>
<dbReference type="InterPro" id="IPR017981">
    <property type="entry name" value="GPCR_2-like_7TM"/>
</dbReference>
<dbReference type="GO" id="GO:0005615">
    <property type="term" value="C:extracellular space"/>
    <property type="evidence" value="ECO:0007669"/>
    <property type="project" value="TreeGrafter"/>
</dbReference>
<gene>
    <name evidence="21" type="ORF">NP493_1085g00051</name>
</gene>
<feature type="disulfide bond" evidence="15">
    <location>
        <begin position="45"/>
        <end position="91"/>
    </location>
</feature>
<comment type="caution">
    <text evidence="21">The sequence shown here is derived from an EMBL/GenBank/DDBJ whole genome shotgun (WGS) entry which is preliminary data.</text>
</comment>
<feature type="signal peptide" evidence="18">
    <location>
        <begin position="1"/>
        <end position="22"/>
    </location>
</feature>
<reference evidence="21" key="1">
    <citation type="journal article" date="2023" name="Mol. Biol. Evol.">
        <title>Third-Generation Sequencing Reveals the Adaptive Role of the Epigenome in Three Deep-Sea Polychaetes.</title>
        <authorList>
            <person name="Perez M."/>
            <person name="Aroh O."/>
            <person name="Sun Y."/>
            <person name="Lan Y."/>
            <person name="Juniper S.K."/>
            <person name="Young C.R."/>
            <person name="Angers B."/>
            <person name="Qian P.Y."/>
        </authorList>
    </citation>
    <scope>NUCLEOTIDE SEQUENCE</scope>
    <source>
        <strain evidence="21">R07B-5</strain>
    </source>
</reference>
<dbReference type="Gene3D" id="1.20.1070.10">
    <property type="entry name" value="Rhodopsin 7-helix transmembrane proteins"/>
    <property type="match status" value="1"/>
</dbReference>
<keyword evidence="7 18" id="KW-0732">Signal</keyword>
<dbReference type="SUPFAM" id="SSF63501">
    <property type="entry name" value="Frizzled cysteine-rich domain"/>
    <property type="match status" value="1"/>
</dbReference>
<sequence>MAYPGYLCFILLLCTLVARGLSGRVLPPSGAIVVRSCEPIRITMCRGLGYNVTGMPNLVGHETQQDAELQLTTFTPLVQYGCSDRLRFFLCAVYVPMCTVKVRQPIGPCRPMCERVRDDCRPVLHEFGFPWPAALDCSQFPASNDLDHMCMDGPSPGSDTSGQRVDYTLPLPRAPPSLPPSPPPSAACRHLRHPGAYVYVNRTERCAVRCGADALFTSGEKRLTETWMSVCAALCFLSTLFAVLTFLVDPRRFRYPERPVIALAMCQCACAVAYGVRLAAGSRRVACDRLTGALIGDGLGNTDCTIVFLLLYYFGTAASLWWVILTVTWFLSAGLRWSHDAIERYSSHFHLVAWAAPAVQTIVVLVSRAVDADELTGMCYVGHARARSLVAFALAPLATHLAVGVGFTVAAYAALFRYRSRVRSGVEKTAKLEQFMVRVGVFCLLCALPVTCIVACLAYEYVNSATWRLPGSSAKPGVEIFMLKIVMSLIVGMTTGPWTWSRQTIDSWRKFARRMRARCCCDDRARAARRKRAVPQYHYHGSAHVTTPAIYYRTYSAVDSSSKHKTSGSVTVV</sequence>
<feature type="chain" id="PRO_5042277013" description="Frizzled-4" evidence="18">
    <location>
        <begin position="23"/>
        <end position="573"/>
    </location>
</feature>
<feature type="disulfide bond" evidence="15">
    <location>
        <begin position="37"/>
        <end position="98"/>
    </location>
</feature>
<dbReference type="SMART" id="SM00063">
    <property type="entry name" value="FRI"/>
    <property type="match status" value="1"/>
</dbReference>
<keyword evidence="14" id="KW-0807">Transducer</keyword>
<dbReference type="GO" id="GO:0060070">
    <property type="term" value="P:canonical Wnt signaling pathway"/>
    <property type="evidence" value="ECO:0007669"/>
    <property type="project" value="TreeGrafter"/>
</dbReference>